<dbReference type="Pfam" id="PF10408">
    <property type="entry name" value="Ufd2P_core"/>
    <property type="match status" value="1"/>
</dbReference>
<feature type="domain" description="U-box" evidence="13">
    <location>
        <begin position="1011"/>
        <end position="1085"/>
    </location>
</feature>
<dbReference type="UniPathway" id="UPA00143"/>
<dbReference type="FunFam" id="3.30.40.10:FF:000055">
    <property type="entry name" value="Ubiquitin conjugation factor e4 a"/>
    <property type="match status" value="1"/>
</dbReference>
<evidence type="ECO:0000256" key="5">
    <source>
        <dbReference type="ARBA" id="ARBA00007434"/>
    </source>
</evidence>
<dbReference type="STRING" id="857342.A0A2T3BCU8"/>
<feature type="coiled-coil region" evidence="11">
    <location>
        <begin position="547"/>
        <end position="574"/>
    </location>
</feature>
<dbReference type="PROSITE" id="PS51698">
    <property type="entry name" value="U_BOX"/>
    <property type="match status" value="1"/>
</dbReference>
<evidence type="ECO:0000259" key="13">
    <source>
        <dbReference type="PROSITE" id="PS51698"/>
    </source>
</evidence>
<organism evidence="14 15">
    <name type="scientific">Amorphotheca resinae ATCC 22711</name>
    <dbReference type="NCBI Taxonomy" id="857342"/>
    <lineage>
        <taxon>Eukaryota</taxon>
        <taxon>Fungi</taxon>
        <taxon>Dikarya</taxon>
        <taxon>Ascomycota</taxon>
        <taxon>Pezizomycotina</taxon>
        <taxon>Leotiomycetes</taxon>
        <taxon>Helotiales</taxon>
        <taxon>Amorphothecaceae</taxon>
        <taxon>Amorphotheca</taxon>
    </lineage>
</organism>
<evidence type="ECO:0000256" key="12">
    <source>
        <dbReference type="SAM" id="MobiDB-lite"/>
    </source>
</evidence>
<dbReference type="InterPro" id="IPR013083">
    <property type="entry name" value="Znf_RING/FYVE/PHD"/>
</dbReference>
<comment type="catalytic activity">
    <reaction evidence="1">
        <text>S-ubiquitinyl-[E2 ubiquitin-conjugating enzyme]-L-cysteine + [acceptor protein]-L-lysine = [E2 ubiquitin-conjugating enzyme]-L-cysteine + N(6)-ubiquitinyl-[acceptor protein]-L-lysine.</text>
        <dbReference type="EC" id="2.3.2.27"/>
    </reaction>
</comment>
<dbReference type="Pfam" id="PF04564">
    <property type="entry name" value="U-box"/>
    <property type="match status" value="1"/>
</dbReference>
<keyword evidence="8" id="KW-0833">Ubl conjugation pathway</keyword>
<dbReference type="FunCoup" id="A0A2T3BCU8">
    <property type="interactions" value="1227"/>
</dbReference>
<evidence type="ECO:0000256" key="4">
    <source>
        <dbReference type="ARBA" id="ARBA00004906"/>
    </source>
</evidence>
<feature type="compositionally biased region" description="Polar residues" evidence="12">
    <location>
        <begin position="38"/>
        <end position="67"/>
    </location>
</feature>
<dbReference type="Proteomes" id="UP000241818">
    <property type="component" value="Unassembled WGS sequence"/>
</dbReference>
<dbReference type="GO" id="GO:0003755">
    <property type="term" value="F:peptidyl-prolyl cis-trans isomerase activity"/>
    <property type="evidence" value="ECO:0007669"/>
    <property type="project" value="UniProtKB-KW"/>
</dbReference>
<sequence>MDNDPQPPSNAPEAPDKEKMDQIRRRRMEKLAGPATPKSDQTSGGENGTPSASSGLSTPAAPQTVEPTSKPKITIHQVNQTPATSENSLTKVGSQPSDVTSTPPVRSTSEAGSLKRPRAEPDVQTTTRAPAPKAPKQSVDEDIDTYENRILGQIFRITLDPDQRVDASHHKLIYLPNLRQELEDEKAPIRLSKDRLDSAILEACSSIPHNKSILDYLLPCWKRIMKALKGLRGHADGKDAVLKEAKRLCMSNCIFAVEVPELFGREPNPATDSLTPYLLFETGEDKGICPDFLQEAVSRFEDDDTVRHMLTKAVAGLSLQLSNMTMNDNYKPYVHALKLLSQFPPIVTAIAEDPLFQMAVSAPGIEKHTLLGPFFRISPLQPEVTKEYFAAPKTMDKRHVVTSQEALRLTLQAHQQDLLDIINHFVRASPTAKNKTLDWFAYIVNANHKRRALQVDPSAVSSDGFMMNVTVVLDGLCEPFMDTTFSKISRIDIEYLRRNPRVDIKDETKLNADQNSSDAFYAVKADGTSNFISEVFFLTLAAHHYGSEATNATLKNLERDIKHLAKSVVEIEAERPKFVNNPALMMRFELQLKKYNDLLEKSMSLKFAIEGVLLDKQLQTKSLLFMRYVTVWLLRIATGSDYTPDKTVKLPLPSEQPEAFKCLPEYALEDIVSNFNFILRFVPEVMISAVGDEIIVLCITFLTNSEYIKNPYLKAKLVSLLFHGTWPVYHRTKGVLGDSLIGTKFANDYLLHALLKFYIEVESTGAHTQFYDKFNIRYEIFQIIKCIWTNDVYQQRLTQESKTNIEFFLRFVNLLLNDSTYVLDEALTKFPKIHDLQAELAPGAPPLTPEQRTSKEEELATAEGQAQSYMQLTNETVSMMKLFTKTLSTAFTMPEIVDRVAAMVDYTLDILVGPKSMNLKVADPTKYQFNPRTLLSGFIDIYLNLGVSQSFVEAVARDGRSYKPANFDAASRIITRYNLKSAEEIAAWENLKARFKTAKEMDDQDEEDMGEIPDEFLDPIMATLMKDPVILPLSRQTVDRSTIRSHLLSDPHDPFNRSPLKIEDVVEDTERKAQIAAFREQKRLEAKAAKKDEMDTTEG</sequence>
<feature type="compositionally biased region" description="Pro residues" evidence="12">
    <location>
        <begin position="1"/>
        <end position="10"/>
    </location>
</feature>
<dbReference type="GO" id="GO:0006511">
    <property type="term" value="P:ubiquitin-dependent protein catabolic process"/>
    <property type="evidence" value="ECO:0007669"/>
    <property type="project" value="InterPro"/>
</dbReference>
<evidence type="ECO:0000256" key="9">
    <source>
        <dbReference type="ARBA" id="ARBA00023110"/>
    </source>
</evidence>
<feature type="compositionally biased region" description="Basic and acidic residues" evidence="12">
    <location>
        <begin position="14"/>
        <end position="23"/>
    </location>
</feature>
<keyword evidence="7" id="KW-0808">Transferase</keyword>
<dbReference type="GO" id="GO:0005737">
    <property type="term" value="C:cytoplasm"/>
    <property type="evidence" value="ECO:0007669"/>
    <property type="project" value="UniProtKB-SubCell"/>
</dbReference>
<keyword evidence="15" id="KW-1185">Reference proteome</keyword>
<evidence type="ECO:0000256" key="8">
    <source>
        <dbReference type="ARBA" id="ARBA00022786"/>
    </source>
</evidence>
<dbReference type="InterPro" id="IPR019474">
    <property type="entry name" value="Ub_conjug_fac_E4_core"/>
</dbReference>
<keyword evidence="6" id="KW-0963">Cytoplasm</keyword>
<dbReference type="CDD" id="cd16657">
    <property type="entry name" value="RING-Ubox_UBE4A"/>
    <property type="match status" value="1"/>
</dbReference>
<evidence type="ECO:0000313" key="14">
    <source>
        <dbReference type="EMBL" id="PSS27163.1"/>
    </source>
</evidence>
<reference evidence="14 15" key="1">
    <citation type="journal article" date="2018" name="New Phytol.">
        <title>Comparative genomics and transcriptomics depict ericoid mycorrhizal fungi as versatile saprotrophs and plant mutualists.</title>
        <authorList>
            <person name="Martino E."/>
            <person name="Morin E."/>
            <person name="Grelet G.A."/>
            <person name="Kuo A."/>
            <person name="Kohler A."/>
            <person name="Daghino S."/>
            <person name="Barry K.W."/>
            <person name="Cichocki N."/>
            <person name="Clum A."/>
            <person name="Dockter R.B."/>
            <person name="Hainaut M."/>
            <person name="Kuo R.C."/>
            <person name="LaButti K."/>
            <person name="Lindahl B.D."/>
            <person name="Lindquist E.A."/>
            <person name="Lipzen A."/>
            <person name="Khouja H.R."/>
            <person name="Magnuson J."/>
            <person name="Murat C."/>
            <person name="Ohm R.A."/>
            <person name="Singer S.W."/>
            <person name="Spatafora J.W."/>
            <person name="Wang M."/>
            <person name="Veneault-Fourrey C."/>
            <person name="Henrissat B."/>
            <person name="Grigoriev I.V."/>
            <person name="Martin F.M."/>
            <person name="Perotto S."/>
        </authorList>
    </citation>
    <scope>NUCLEOTIDE SEQUENCE [LARGE SCALE GENOMIC DNA]</scope>
    <source>
        <strain evidence="14 15">ATCC 22711</strain>
    </source>
</reference>
<evidence type="ECO:0000256" key="1">
    <source>
        <dbReference type="ARBA" id="ARBA00000900"/>
    </source>
</evidence>
<dbReference type="EMBL" id="KZ679006">
    <property type="protein sequence ID" value="PSS27163.1"/>
    <property type="molecule type" value="Genomic_DNA"/>
</dbReference>
<keyword evidence="11" id="KW-0175">Coiled coil</keyword>
<gene>
    <name evidence="14" type="ORF">M430DRAFT_37969</name>
</gene>
<dbReference type="GO" id="GO:0005634">
    <property type="term" value="C:nucleus"/>
    <property type="evidence" value="ECO:0007669"/>
    <property type="project" value="UniProtKB-SubCell"/>
</dbReference>
<comment type="similarity">
    <text evidence="5">Belongs to the ubiquitin conjugation factor E4 family.</text>
</comment>
<proteinExistence type="inferred from homology"/>
<evidence type="ECO:0000256" key="10">
    <source>
        <dbReference type="ARBA" id="ARBA00023242"/>
    </source>
</evidence>
<evidence type="ECO:0000256" key="2">
    <source>
        <dbReference type="ARBA" id="ARBA00004123"/>
    </source>
</evidence>
<evidence type="ECO:0000256" key="11">
    <source>
        <dbReference type="SAM" id="Coils"/>
    </source>
</evidence>
<keyword evidence="9" id="KW-0413">Isomerase</keyword>
<keyword evidence="10" id="KW-0539">Nucleus</keyword>
<comment type="subcellular location">
    <subcellularLocation>
        <location evidence="3">Cytoplasm</location>
    </subcellularLocation>
    <subcellularLocation>
        <location evidence="2">Nucleus</location>
    </subcellularLocation>
</comment>
<dbReference type="PANTHER" id="PTHR13931:SF2">
    <property type="entry name" value="UBIQUITIN CONJUGATION FACTOR E4 B"/>
    <property type="match status" value="1"/>
</dbReference>
<dbReference type="InterPro" id="IPR045132">
    <property type="entry name" value="UBE4"/>
</dbReference>
<protein>
    <recommendedName>
        <fullName evidence="13">U-box domain-containing protein</fullName>
    </recommendedName>
</protein>
<comment type="pathway">
    <text evidence="4">Protein modification; protein ubiquitination.</text>
</comment>
<dbReference type="GeneID" id="36575282"/>
<dbReference type="AlphaFoldDB" id="A0A2T3BCU8"/>
<dbReference type="SUPFAM" id="SSF57850">
    <property type="entry name" value="RING/U-box"/>
    <property type="match status" value="1"/>
</dbReference>
<dbReference type="GO" id="GO:0036503">
    <property type="term" value="P:ERAD pathway"/>
    <property type="evidence" value="ECO:0007669"/>
    <property type="project" value="InterPro"/>
</dbReference>
<dbReference type="RefSeq" id="XP_024724688.1">
    <property type="nucleotide sequence ID" value="XM_024867201.1"/>
</dbReference>
<dbReference type="GO" id="GO:0000209">
    <property type="term" value="P:protein polyubiquitination"/>
    <property type="evidence" value="ECO:0007669"/>
    <property type="project" value="TreeGrafter"/>
</dbReference>
<dbReference type="GO" id="GO:0000151">
    <property type="term" value="C:ubiquitin ligase complex"/>
    <property type="evidence" value="ECO:0007669"/>
    <property type="project" value="InterPro"/>
</dbReference>
<dbReference type="OrthoDB" id="20295at2759"/>
<evidence type="ECO:0000256" key="3">
    <source>
        <dbReference type="ARBA" id="ARBA00004496"/>
    </source>
</evidence>
<feature type="compositionally biased region" description="Polar residues" evidence="12">
    <location>
        <begin position="76"/>
        <end position="111"/>
    </location>
</feature>
<evidence type="ECO:0000256" key="6">
    <source>
        <dbReference type="ARBA" id="ARBA00022490"/>
    </source>
</evidence>
<dbReference type="Gene3D" id="3.30.40.10">
    <property type="entry name" value="Zinc/RING finger domain, C3HC4 (zinc finger)"/>
    <property type="match status" value="1"/>
</dbReference>
<accession>A0A2T3BCU8</accession>
<feature type="region of interest" description="Disordered" evidence="12">
    <location>
        <begin position="1"/>
        <end position="141"/>
    </location>
</feature>
<name>A0A2T3BCU8_AMORE</name>
<dbReference type="InParanoid" id="A0A2T3BCU8"/>
<dbReference type="PANTHER" id="PTHR13931">
    <property type="entry name" value="UBIQUITINATION FACTOR E4"/>
    <property type="match status" value="1"/>
</dbReference>
<evidence type="ECO:0000313" key="15">
    <source>
        <dbReference type="Proteomes" id="UP000241818"/>
    </source>
</evidence>
<keyword evidence="9" id="KW-0697">Rotamase</keyword>
<evidence type="ECO:0000256" key="7">
    <source>
        <dbReference type="ARBA" id="ARBA00022679"/>
    </source>
</evidence>
<dbReference type="GO" id="GO:0034450">
    <property type="term" value="F:ubiquitin-ubiquitin ligase activity"/>
    <property type="evidence" value="ECO:0007669"/>
    <property type="project" value="InterPro"/>
</dbReference>
<dbReference type="SMART" id="SM00504">
    <property type="entry name" value="Ubox"/>
    <property type="match status" value="1"/>
</dbReference>
<dbReference type="InterPro" id="IPR003613">
    <property type="entry name" value="Ubox_domain"/>
</dbReference>